<evidence type="ECO:0000313" key="3">
    <source>
        <dbReference type="Proteomes" id="UP001187192"/>
    </source>
</evidence>
<accession>A0AA88DKG8</accession>
<gene>
    <name evidence="2" type="ORF">TIFTF001_024964</name>
</gene>
<dbReference type="Proteomes" id="UP001187192">
    <property type="component" value="Unassembled WGS sequence"/>
</dbReference>
<organism evidence="2 3">
    <name type="scientific">Ficus carica</name>
    <name type="common">Common fig</name>
    <dbReference type="NCBI Taxonomy" id="3494"/>
    <lineage>
        <taxon>Eukaryota</taxon>
        <taxon>Viridiplantae</taxon>
        <taxon>Streptophyta</taxon>
        <taxon>Embryophyta</taxon>
        <taxon>Tracheophyta</taxon>
        <taxon>Spermatophyta</taxon>
        <taxon>Magnoliopsida</taxon>
        <taxon>eudicotyledons</taxon>
        <taxon>Gunneridae</taxon>
        <taxon>Pentapetalae</taxon>
        <taxon>rosids</taxon>
        <taxon>fabids</taxon>
        <taxon>Rosales</taxon>
        <taxon>Moraceae</taxon>
        <taxon>Ficeae</taxon>
        <taxon>Ficus</taxon>
    </lineage>
</organism>
<evidence type="ECO:0000313" key="2">
    <source>
        <dbReference type="EMBL" id="GMN55839.1"/>
    </source>
</evidence>
<reference evidence="2" key="1">
    <citation type="submission" date="2023-07" db="EMBL/GenBank/DDBJ databases">
        <title>draft genome sequence of fig (Ficus carica).</title>
        <authorList>
            <person name="Takahashi T."/>
            <person name="Nishimura K."/>
        </authorList>
    </citation>
    <scope>NUCLEOTIDE SEQUENCE</scope>
</reference>
<dbReference type="EMBL" id="BTGU01000059">
    <property type="protein sequence ID" value="GMN55839.1"/>
    <property type="molecule type" value="Genomic_DNA"/>
</dbReference>
<feature type="chain" id="PRO_5041713017" evidence="1">
    <location>
        <begin position="30"/>
        <end position="74"/>
    </location>
</feature>
<evidence type="ECO:0000256" key="1">
    <source>
        <dbReference type="SAM" id="SignalP"/>
    </source>
</evidence>
<dbReference type="Gramene" id="FCD_00018946-RA">
    <property type="protein sequence ID" value="FCD_00018946-RA:cds"/>
    <property type="gene ID" value="FCD_00018946"/>
</dbReference>
<comment type="caution">
    <text evidence="2">The sequence shown here is derived from an EMBL/GenBank/DDBJ whole genome shotgun (WGS) entry which is preliminary data.</text>
</comment>
<keyword evidence="1" id="KW-0732">Signal</keyword>
<name>A0AA88DKG8_FICCA</name>
<protein>
    <submittedName>
        <fullName evidence="2">Uncharacterized protein</fullName>
    </submittedName>
</protein>
<keyword evidence="3" id="KW-1185">Reference proteome</keyword>
<feature type="signal peptide" evidence="1">
    <location>
        <begin position="1"/>
        <end position="29"/>
    </location>
</feature>
<proteinExistence type="predicted"/>
<dbReference type="AlphaFoldDB" id="A0AA88DKG8"/>
<sequence>MSAKYPKRVLLIVLLMFAVSVVCTGTAHARKQISQSQAAQGEALGRSRNLRGVVIETNIEFPGLKPVAFETRLP</sequence>